<dbReference type="InterPro" id="IPR024194">
    <property type="entry name" value="Ac/AlaTfrase_AlgI/DltB"/>
</dbReference>
<dbReference type="Pfam" id="PF03062">
    <property type="entry name" value="MBOAT"/>
    <property type="match status" value="1"/>
</dbReference>
<evidence type="ECO:0000256" key="9">
    <source>
        <dbReference type="PIRNR" id="PIRNR016636"/>
    </source>
</evidence>
<evidence type="ECO:0000256" key="7">
    <source>
        <dbReference type="ARBA" id="ARBA00023136"/>
    </source>
</evidence>
<dbReference type="EMBL" id="JACXJA010000046">
    <property type="protein sequence ID" value="MBD2865737.1"/>
    <property type="molecule type" value="Genomic_DNA"/>
</dbReference>
<protein>
    <submittedName>
        <fullName evidence="11">MBOAT family protein</fullName>
    </submittedName>
</protein>
<proteinExistence type="inferred from homology"/>
<keyword evidence="5 10" id="KW-0812">Transmembrane</keyword>
<comment type="similarity">
    <text evidence="2 9">Belongs to the membrane-bound acyltransferase family.</text>
</comment>
<dbReference type="GO" id="GO:0016746">
    <property type="term" value="F:acyltransferase activity"/>
    <property type="evidence" value="ECO:0007669"/>
    <property type="project" value="UniProtKB-KW"/>
</dbReference>
<dbReference type="AlphaFoldDB" id="A0A927CF19"/>
<dbReference type="InterPro" id="IPR004299">
    <property type="entry name" value="MBOAT_fam"/>
</dbReference>
<comment type="subcellular location">
    <subcellularLocation>
        <location evidence="1">Cell membrane</location>
        <topology evidence="1">Multi-pass membrane protein</topology>
    </subcellularLocation>
</comment>
<dbReference type="Proteomes" id="UP000639396">
    <property type="component" value="Unassembled WGS sequence"/>
</dbReference>
<feature type="transmembrane region" description="Helical" evidence="10">
    <location>
        <begin position="144"/>
        <end position="164"/>
    </location>
</feature>
<feature type="transmembrane region" description="Helical" evidence="10">
    <location>
        <begin position="70"/>
        <end position="89"/>
    </location>
</feature>
<evidence type="ECO:0000256" key="6">
    <source>
        <dbReference type="ARBA" id="ARBA00022989"/>
    </source>
</evidence>
<dbReference type="RefSeq" id="WP_190931358.1">
    <property type="nucleotide sequence ID" value="NZ_JACXJA010000046.1"/>
</dbReference>
<feature type="transmembrane region" description="Helical" evidence="10">
    <location>
        <begin position="228"/>
        <end position="255"/>
    </location>
</feature>
<organism evidence="11 12">
    <name type="scientific">Paenibacillus oceani</name>
    <dbReference type="NCBI Taxonomy" id="2772510"/>
    <lineage>
        <taxon>Bacteria</taxon>
        <taxon>Bacillati</taxon>
        <taxon>Bacillota</taxon>
        <taxon>Bacilli</taxon>
        <taxon>Bacillales</taxon>
        <taxon>Paenibacillaceae</taxon>
        <taxon>Paenibacillus</taxon>
    </lineage>
</organism>
<keyword evidence="7 9" id="KW-0472">Membrane</keyword>
<evidence type="ECO:0000256" key="4">
    <source>
        <dbReference type="ARBA" id="ARBA00022679"/>
    </source>
</evidence>
<evidence type="ECO:0000313" key="11">
    <source>
        <dbReference type="EMBL" id="MBD2865737.1"/>
    </source>
</evidence>
<dbReference type="GO" id="GO:0005886">
    <property type="term" value="C:plasma membrane"/>
    <property type="evidence" value="ECO:0007669"/>
    <property type="project" value="UniProtKB-SubCell"/>
</dbReference>
<feature type="transmembrane region" description="Helical" evidence="10">
    <location>
        <begin position="6"/>
        <end position="23"/>
    </location>
</feature>
<dbReference type="PIRSF" id="PIRSF016636">
    <property type="entry name" value="AlgI_DltB"/>
    <property type="match status" value="1"/>
</dbReference>
<keyword evidence="4 9" id="KW-0808">Transferase</keyword>
<reference evidence="11" key="1">
    <citation type="submission" date="2020-09" db="EMBL/GenBank/DDBJ databases">
        <title>A novel bacterium of genus Paenibacillus, isolated from South China Sea.</title>
        <authorList>
            <person name="Huang H."/>
            <person name="Mo K."/>
            <person name="Hu Y."/>
        </authorList>
    </citation>
    <scope>NUCLEOTIDE SEQUENCE</scope>
    <source>
        <strain evidence="11">IB182363</strain>
    </source>
</reference>
<evidence type="ECO:0000256" key="3">
    <source>
        <dbReference type="ARBA" id="ARBA00022475"/>
    </source>
</evidence>
<evidence type="ECO:0000256" key="8">
    <source>
        <dbReference type="ARBA" id="ARBA00023315"/>
    </source>
</evidence>
<evidence type="ECO:0000256" key="10">
    <source>
        <dbReference type="SAM" id="Phobius"/>
    </source>
</evidence>
<evidence type="ECO:0000256" key="1">
    <source>
        <dbReference type="ARBA" id="ARBA00004651"/>
    </source>
</evidence>
<keyword evidence="6 10" id="KW-1133">Transmembrane helix</keyword>
<dbReference type="InterPro" id="IPR028362">
    <property type="entry name" value="AlgI"/>
</dbReference>
<keyword evidence="3 9" id="KW-1003">Cell membrane</keyword>
<feature type="transmembrane region" description="Helical" evidence="10">
    <location>
        <begin position="360"/>
        <end position="380"/>
    </location>
</feature>
<feature type="transmembrane region" description="Helical" evidence="10">
    <location>
        <begin position="441"/>
        <end position="461"/>
    </location>
</feature>
<feature type="transmembrane region" description="Helical" evidence="10">
    <location>
        <begin position="110"/>
        <end position="132"/>
    </location>
</feature>
<keyword evidence="12" id="KW-1185">Reference proteome</keyword>
<dbReference type="PIRSF" id="PIRSF500217">
    <property type="entry name" value="AlgI"/>
    <property type="match status" value="1"/>
</dbReference>
<comment type="caution">
    <text evidence="11">The sequence shown here is derived from an EMBL/GenBank/DDBJ whole genome shotgun (WGS) entry which is preliminary data.</text>
</comment>
<dbReference type="PANTHER" id="PTHR13285:SF23">
    <property type="entry name" value="TEICHOIC ACID D-ALANYLTRANSFERASE"/>
    <property type="match status" value="1"/>
</dbReference>
<name>A0A927CF19_9BACL</name>
<feature type="transmembrane region" description="Helical" evidence="10">
    <location>
        <begin position="35"/>
        <end position="58"/>
    </location>
</feature>
<keyword evidence="8 9" id="KW-0012">Acyltransferase</keyword>
<feature type="transmembrane region" description="Helical" evidence="10">
    <location>
        <begin position="401"/>
        <end position="421"/>
    </location>
</feature>
<accession>A0A927CF19</accession>
<gene>
    <name evidence="11" type="ORF">IDH45_27520</name>
</gene>
<evidence type="ECO:0000256" key="2">
    <source>
        <dbReference type="ARBA" id="ARBA00010323"/>
    </source>
</evidence>
<sequence length="473" mass="55079">MLFHTPEFFSLMIVSLVLFYAFPRWRIPMLTVANIVFYIVAGVGNLILFLAMTAFTYYCSKALRGSYSRFFLWFSIIVNVANLLFFKYTTFLIRSVEKGLGVSLLTENSFLLKIVLPIGISFYTFQMIAYLVDVYKKRWEPAQSVFHFWVFISFYAHLVAGPIMRGSEFMPQIDNLRKIRFSADNWRLGAFFLSLGIFKKVVLADYLTPHVDSFFQNTANLTGAEGWIAAYLFAFQIFFDFSAYSEMALGIAYFFGLELAVNFRTPYLSKNPTEFWRRWHITLSNWIKDYIYIPLGGSRNGEIRQFTNLFIAMTISGIWHGASWTFVAWGMFYGALATVHKLYMMLKEKLGLGFLDKSRIYQFIAIIVFFHITCIAWVLFRAEGLRTALSLIKRMLTPQAFNFDGHYLFLGIVIGLFVLHILEYFLHKHRTGLGVWWHNYFPAPVRAILYTAVAAFLILFLKGEQNTFIYFQF</sequence>
<dbReference type="PANTHER" id="PTHR13285">
    <property type="entry name" value="ACYLTRANSFERASE"/>
    <property type="match status" value="1"/>
</dbReference>
<dbReference type="InterPro" id="IPR051085">
    <property type="entry name" value="MB_O-acyltransferase"/>
</dbReference>
<dbReference type="GO" id="GO:0042121">
    <property type="term" value="P:alginic acid biosynthetic process"/>
    <property type="evidence" value="ECO:0007669"/>
    <property type="project" value="InterPro"/>
</dbReference>
<evidence type="ECO:0000313" key="12">
    <source>
        <dbReference type="Proteomes" id="UP000639396"/>
    </source>
</evidence>
<feature type="transmembrane region" description="Helical" evidence="10">
    <location>
        <begin position="309"/>
        <end position="340"/>
    </location>
</feature>
<evidence type="ECO:0000256" key="5">
    <source>
        <dbReference type="ARBA" id="ARBA00022692"/>
    </source>
</evidence>